<dbReference type="InterPro" id="IPR036390">
    <property type="entry name" value="WH_DNA-bd_sf"/>
</dbReference>
<dbReference type="OrthoDB" id="7349109at2"/>
<dbReference type="Gene3D" id="1.10.10.10">
    <property type="entry name" value="Winged helix-like DNA-binding domain superfamily/Winged helix DNA-binding domain"/>
    <property type="match status" value="2"/>
</dbReference>
<dbReference type="InterPro" id="IPR023187">
    <property type="entry name" value="Tscrpt_reg_MarR-type_CS"/>
</dbReference>
<dbReference type="GO" id="GO:0003700">
    <property type="term" value="F:DNA-binding transcription factor activity"/>
    <property type="evidence" value="ECO:0007669"/>
    <property type="project" value="InterPro"/>
</dbReference>
<dbReference type="AlphaFoldDB" id="Q11E74"/>
<dbReference type="PROSITE" id="PS01117">
    <property type="entry name" value="HTH_MARR_1"/>
    <property type="match status" value="1"/>
</dbReference>
<keyword evidence="3" id="KW-0804">Transcription</keyword>
<dbReference type="SMART" id="SM00347">
    <property type="entry name" value="HTH_MARR"/>
    <property type="match status" value="2"/>
</dbReference>
<dbReference type="PROSITE" id="PS50995">
    <property type="entry name" value="HTH_MARR_2"/>
    <property type="match status" value="2"/>
</dbReference>
<evidence type="ECO:0000256" key="3">
    <source>
        <dbReference type="ARBA" id="ARBA00023163"/>
    </source>
</evidence>
<name>Q11E74_CHESB</name>
<evidence type="ECO:0000256" key="1">
    <source>
        <dbReference type="ARBA" id="ARBA00023015"/>
    </source>
</evidence>
<protein>
    <submittedName>
        <fullName evidence="5">Transcriptional regulator, MarR family</fullName>
    </submittedName>
</protein>
<proteinExistence type="predicted"/>
<dbReference type="PANTHER" id="PTHR33164:SF95">
    <property type="entry name" value="TRANSCRIPTIONAL REGULATOR"/>
    <property type="match status" value="1"/>
</dbReference>
<sequence length="315" mass="35845">MIGEEEDETQIYRKRLTDLYRRPGFKIRRAKQISQSIFDEACSSLGITTTQFGVMFALNALDSLDQITVARLIGLDRSTAGLVIGLLESRELIARETDVNDRRRRILRLTPQGQEVFRQAAKPAERAKLRLLDCLLSHERRHLIKLLTQLVNHGNLAPEQGADRKKLQELYRRPGFLLRRAHQLSVALFLDHCKDLQLTPSQYGVLYVLDKCENIDQVTLARLIAIDRSTIALVLRLLRKRGCVVKKVGEDDMRRRILSLTSEGRELLQRASIPARQAMNDLVAPLSETDQAALFGMIDRIIGRNEALFSTVPDI</sequence>
<dbReference type="InterPro" id="IPR000835">
    <property type="entry name" value="HTH_MarR-typ"/>
</dbReference>
<dbReference type="EMBL" id="CP000390">
    <property type="protein sequence ID" value="ABG64301.1"/>
    <property type="molecule type" value="Genomic_DNA"/>
</dbReference>
<organism evidence="5">
    <name type="scientific">Chelativorans sp. (strain BNC1)</name>
    <dbReference type="NCBI Taxonomy" id="266779"/>
    <lineage>
        <taxon>Bacteria</taxon>
        <taxon>Pseudomonadati</taxon>
        <taxon>Pseudomonadota</taxon>
        <taxon>Alphaproteobacteria</taxon>
        <taxon>Hyphomicrobiales</taxon>
        <taxon>Phyllobacteriaceae</taxon>
        <taxon>Chelativorans</taxon>
    </lineage>
</organism>
<feature type="domain" description="HTH marR-type" evidence="4">
    <location>
        <begin position="13"/>
        <end position="149"/>
    </location>
</feature>
<dbReference type="HOGENOM" id="CLU_881928_0_0_5"/>
<reference evidence="5" key="1">
    <citation type="submission" date="2006-06" db="EMBL/GenBank/DDBJ databases">
        <title>Complete sequence of chromosome of Chelativorans sp. BNC1.</title>
        <authorList>
            <consortium name="US DOE Joint Genome Institute"/>
            <person name="Copeland A."/>
            <person name="Lucas S."/>
            <person name="Lapidus A."/>
            <person name="Barry K."/>
            <person name="Detter J.C."/>
            <person name="Glavina del Rio T."/>
            <person name="Hammon N."/>
            <person name="Israni S."/>
            <person name="Dalin E."/>
            <person name="Tice H."/>
            <person name="Pitluck S."/>
            <person name="Chertkov O."/>
            <person name="Brettin T."/>
            <person name="Bruce D."/>
            <person name="Han C."/>
            <person name="Tapia R."/>
            <person name="Gilna P."/>
            <person name="Schmutz J."/>
            <person name="Larimer F."/>
            <person name="Land M."/>
            <person name="Hauser L."/>
            <person name="Kyrpides N."/>
            <person name="Mikhailova N."/>
            <person name="Richardson P."/>
        </authorList>
    </citation>
    <scope>NUCLEOTIDE SEQUENCE</scope>
    <source>
        <strain evidence="5">BNC1</strain>
    </source>
</reference>
<dbReference type="PANTHER" id="PTHR33164">
    <property type="entry name" value="TRANSCRIPTIONAL REGULATOR, MARR FAMILY"/>
    <property type="match status" value="1"/>
</dbReference>
<dbReference type="PRINTS" id="PR00598">
    <property type="entry name" value="HTHMARR"/>
</dbReference>
<dbReference type="SUPFAM" id="SSF46785">
    <property type="entry name" value="Winged helix' DNA-binding domain"/>
    <property type="match status" value="2"/>
</dbReference>
<dbReference type="Pfam" id="PF01047">
    <property type="entry name" value="MarR"/>
    <property type="match status" value="1"/>
</dbReference>
<dbReference type="InterPro" id="IPR039422">
    <property type="entry name" value="MarR/SlyA-like"/>
</dbReference>
<evidence type="ECO:0000313" key="5">
    <source>
        <dbReference type="EMBL" id="ABG64301.1"/>
    </source>
</evidence>
<dbReference type="STRING" id="266779.Meso_2929"/>
<dbReference type="KEGG" id="mes:Meso_2929"/>
<keyword evidence="1" id="KW-0805">Transcription regulation</keyword>
<gene>
    <name evidence="5" type="ordered locus">Meso_2929</name>
</gene>
<feature type="domain" description="HTH marR-type" evidence="4">
    <location>
        <begin position="140"/>
        <end position="303"/>
    </location>
</feature>
<dbReference type="GO" id="GO:0003677">
    <property type="term" value="F:DNA binding"/>
    <property type="evidence" value="ECO:0007669"/>
    <property type="project" value="UniProtKB-KW"/>
</dbReference>
<dbReference type="GO" id="GO:0006950">
    <property type="term" value="P:response to stress"/>
    <property type="evidence" value="ECO:0007669"/>
    <property type="project" value="TreeGrafter"/>
</dbReference>
<evidence type="ECO:0000259" key="4">
    <source>
        <dbReference type="PROSITE" id="PS50995"/>
    </source>
</evidence>
<keyword evidence="2" id="KW-0238">DNA-binding</keyword>
<dbReference type="eggNOG" id="COG1846">
    <property type="taxonomic scope" value="Bacteria"/>
</dbReference>
<dbReference type="InterPro" id="IPR036388">
    <property type="entry name" value="WH-like_DNA-bd_sf"/>
</dbReference>
<evidence type="ECO:0000256" key="2">
    <source>
        <dbReference type="ARBA" id="ARBA00023125"/>
    </source>
</evidence>
<accession>Q11E74</accession>